<reference evidence="1 2" key="1">
    <citation type="submission" date="2012-12" db="EMBL/GenBank/DDBJ databases">
        <title>The Genome Sequence of Bacillus cereus VD133.</title>
        <authorList>
            <consortium name="The Broad Institute Genome Sequencing Platform"/>
            <consortium name="The Broad Institute Genome Sequencing Center for Infectious Disease"/>
            <person name="Feldgarden M."/>
            <person name="Van der Auwera G.A."/>
            <person name="Mahillon J."/>
            <person name="Duprez V."/>
            <person name="Timmery S."/>
            <person name="Mattelet C."/>
            <person name="Dierick K."/>
            <person name="Sun M."/>
            <person name="Yu Z."/>
            <person name="Zhu L."/>
            <person name="Hu X."/>
            <person name="Shank E.B."/>
            <person name="Swiecicka I."/>
            <person name="Hansen B.M."/>
            <person name="Andrup L."/>
            <person name="Walker B."/>
            <person name="Young S.K."/>
            <person name="Zeng Q."/>
            <person name="Gargeya S."/>
            <person name="Fitzgerald M."/>
            <person name="Haas B."/>
            <person name="Abouelleil A."/>
            <person name="Alvarado L."/>
            <person name="Arachchi H.M."/>
            <person name="Berlin A.M."/>
            <person name="Chapman S.B."/>
            <person name="Dewar J."/>
            <person name="Goldberg J."/>
            <person name="Griggs A."/>
            <person name="Gujja S."/>
            <person name="Hansen M."/>
            <person name="Howarth C."/>
            <person name="Imamovic A."/>
            <person name="Larimer J."/>
            <person name="McCowan C."/>
            <person name="Murphy C."/>
            <person name="Neiman D."/>
            <person name="Pearson M."/>
            <person name="Priest M."/>
            <person name="Roberts A."/>
            <person name="Saif S."/>
            <person name="Shea T."/>
            <person name="Sisk P."/>
            <person name="Sykes S."/>
            <person name="Wortman J."/>
            <person name="Nusbaum C."/>
            <person name="Birren B."/>
        </authorList>
    </citation>
    <scope>NUCLEOTIDE SEQUENCE [LARGE SCALE GENOMIC DNA]</scope>
    <source>
        <strain evidence="1 2">VD133</strain>
    </source>
</reference>
<dbReference type="RefSeq" id="WP_016109606.1">
    <property type="nucleotide sequence ID" value="NZ_KB976173.1"/>
</dbReference>
<evidence type="ECO:0000313" key="1">
    <source>
        <dbReference type="EMBL" id="EOO39016.1"/>
    </source>
</evidence>
<evidence type="ECO:0000313" key="2">
    <source>
        <dbReference type="Proteomes" id="UP000014018"/>
    </source>
</evidence>
<accession>A0A9W5PVQ9</accession>
<proteinExistence type="predicted"/>
<protein>
    <submittedName>
        <fullName evidence="1">Uncharacterized protein</fullName>
    </submittedName>
</protein>
<dbReference type="EMBL" id="AHFB01000020">
    <property type="protein sequence ID" value="EOO39016.1"/>
    <property type="molecule type" value="Genomic_DNA"/>
</dbReference>
<sequence length="53" mass="6232">MNVKQYGEREKKLVEHFGITKMWDFNQMILSVVEKRGIEATEAILEDLKQHAV</sequence>
<name>A0A9W5PVQ9_BACCE</name>
<dbReference type="Proteomes" id="UP000014018">
    <property type="component" value="Unassembled WGS sequence"/>
</dbReference>
<organism evidence="1 2">
    <name type="scientific">Bacillus cereus VD133</name>
    <dbReference type="NCBI Taxonomy" id="1053233"/>
    <lineage>
        <taxon>Bacteria</taxon>
        <taxon>Bacillati</taxon>
        <taxon>Bacillota</taxon>
        <taxon>Bacilli</taxon>
        <taxon>Bacillales</taxon>
        <taxon>Bacillaceae</taxon>
        <taxon>Bacillus</taxon>
        <taxon>Bacillus cereus group</taxon>
    </lineage>
</organism>
<dbReference type="AlphaFoldDB" id="A0A9W5PVQ9"/>
<comment type="caution">
    <text evidence="1">The sequence shown here is derived from an EMBL/GenBank/DDBJ whole genome shotgun (WGS) entry which is preliminary data.</text>
</comment>
<gene>
    <name evidence="1" type="ORF">IIU_00834</name>
</gene>